<organism evidence="2 3">
    <name type="scientific">Lonsdalea populi</name>
    <dbReference type="NCBI Taxonomy" id="1172565"/>
    <lineage>
        <taxon>Bacteria</taxon>
        <taxon>Pseudomonadati</taxon>
        <taxon>Pseudomonadota</taxon>
        <taxon>Gammaproteobacteria</taxon>
        <taxon>Enterobacterales</taxon>
        <taxon>Pectobacteriaceae</taxon>
        <taxon>Lonsdalea</taxon>
    </lineage>
</organism>
<proteinExistence type="predicted"/>
<comment type="caution">
    <text evidence="2">The sequence shown here is derived from an EMBL/GenBank/DDBJ whole genome shotgun (WGS) entry which is preliminary data.</text>
</comment>
<evidence type="ECO:0000256" key="1">
    <source>
        <dbReference type="SAM" id="MobiDB-lite"/>
    </source>
</evidence>
<feature type="compositionally biased region" description="Acidic residues" evidence="1">
    <location>
        <begin position="55"/>
        <end position="66"/>
    </location>
</feature>
<keyword evidence="3" id="KW-1185">Reference proteome</keyword>
<feature type="region of interest" description="Disordered" evidence="1">
    <location>
        <begin position="1"/>
        <end position="104"/>
    </location>
</feature>
<reference evidence="2 3" key="1">
    <citation type="submission" date="2016-02" db="EMBL/GenBank/DDBJ databases">
        <title>Species-wide whole genome sequencing reveals diversity, host range in Lonsdalea quercina.</title>
        <authorList>
            <person name="Li Y."/>
        </authorList>
    </citation>
    <scope>NUCLEOTIDE SEQUENCE [LARGE SCALE GENOMIC DNA]</scope>
    <source>
        <strain evidence="2 3">CFCC 12721</strain>
    </source>
</reference>
<gene>
    <name evidence="2" type="ORF">AU492_09670</name>
</gene>
<protein>
    <submittedName>
        <fullName evidence="2">Uncharacterized protein</fullName>
    </submittedName>
</protein>
<dbReference type="Proteomes" id="UP000250186">
    <property type="component" value="Unassembled WGS sequence"/>
</dbReference>
<evidence type="ECO:0000313" key="2">
    <source>
        <dbReference type="EMBL" id="RAT33911.1"/>
    </source>
</evidence>
<name>A0ABX9ESH1_9GAMM</name>
<feature type="compositionally biased region" description="Polar residues" evidence="1">
    <location>
        <begin position="90"/>
        <end position="104"/>
    </location>
</feature>
<dbReference type="EMBL" id="LUSW01000019">
    <property type="protein sequence ID" value="RAT33911.1"/>
    <property type="molecule type" value="Genomic_DNA"/>
</dbReference>
<evidence type="ECO:0000313" key="3">
    <source>
        <dbReference type="Proteomes" id="UP000250186"/>
    </source>
</evidence>
<accession>A0ABX9ESH1</accession>
<sequence>MPPLEGPLSVGYKTGPRIFADAGPTLKDEIENKLNSGKRMPLSLWTPASHKETDQEQNDTDHEDDFSCARRCTRQSAETQRGGDQRHNQKNNTPTKHTLSFNIW</sequence>